<reference evidence="6 7" key="1">
    <citation type="submission" date="2014-10" db="EMBL/GenBank/DDBJ databases">
        <title>Genome sequence of Novosphingobium malaysiense MUSC 273(T).</title>
        <authorList>
            <person name="Lee L.-H."/>
        </authorList>
    </citation>
    <scope>NUCLEOTIDE SEQUENCE [LARGE SCALE GENOMIC DNA]</scope>
    <source>
        <strain evidence="6 7">MUSC 273</strain>
    </source>
</reference>
<dbReference type="PANTHER" id="PTHR30126">
    <property type="entry name" value="HTH-TYPE TRANSCRIPTIONAL REGULATOR"/>
    <property type="match status" value="1"/>
</dbReference>
<comment type="caution">
    <text evidence="6">The sequence shown here is derived from an EMBL/GenBank/DDBJ whole genome shotgun (WGS) entry which is preliminary data.</text>
</comment>
<dbReference type="CDD" id="cd05466">
    <property type="entry name" value="PBP2_LTTR_substrate"/>
    <property type="match status" value="1"/>
</dbReference>
<dbReference type="InterPro" id="IPR000847">
    <property type="entry name" value="LysR_HTH_N"/>
</dbReference>
<protein>
    <recommendedName>
        <fullName evidence="5">HTH lysR-type domain-containing protein</fullName>
    </recommendedName>
</protein>
<accession>A0A0B1ZSJ4</accession>
<dbReference type="PANTHER" id="PTHR30126:SF98">
    <property type="entry name" value="HTH-TYPE TRANSCRIPTIONAL ACTIVATOR BAUR"/>
    <property type="match status" value="1"/>
</dbReference>
<evidence type="ECO:0000313" key="7">
    <source>
        <dbReference type="Proteomes" id="UP000031057"/>
    </source>
</evidence>
<evidence type="ECO:0000256" key="2">
    <source>
        <dbReference type="ARBA" id="ARBA00023015"/>
    </source>
</evidence>
<dbReference type="InterPro" id="IPR005119">
    <property type="entry name" value="LysR_subst-bd"/>
</dbReference>
<comment type="similarity">
    <text evidence="1">Belongs to the LysR transcriptional regulatory family.</text>
</comment>
<dbReference type="InterPro" id="IPR036390">
    <property type="entry name" value="WH_DNA-bd_sf"/>
</dbReference>
<evidence type="ECO:0000256" key="4">
    <source>
        <dbReference type="ARBA" id="ARBA00023163"/>
    </source>
</evidence>
<dbReference type="SUPFAM" id="SSF53850">
    <property type="entry name" value="Periplasmic binding protein-like II"/>
    <property type="match status" value="1"/>
</dbReference>
<dbReference type="STRING" id="1348853.LK12_06410"/>
<feature type="domain" description="HTH lysR-type" evidence="5">
    <location>
        <begin position="16"/>
        <end position="73"/>
    </location>
</feature>
<dbReference type="GO" id="GO:0000976">
    <property type="term" value="F:transcription cis-regulatory region binding"/>
    <property type="evidence" value="ECO:0007669"/>
    <property type="project" value="TreeGrafter"/>
</dbReference>
<dbReference type="FunFam" id="1.10.10.10:FF:000001">
    <property type="entry name" value="LysR family transcriptional regulator"/>
    <property type="match status" value="1"/>
</dbReference>
<dbReference type="AlphaFoldDB" id="A0A0B1ZSJ4"/>
<dbReference type="PROSITE" id="PS50931">
    <property type="entry name" value="HTH_LYSR"/>
    <property type="match status" value="1"/>
</dbReference>
<proteinExistence type="inferred from homology"/>
<keyword evidence="7" id="KW-1185">Reference proteome</keyword>
<keyword evidence="2" id="KW-0805">Transcription regulation</keyword>
<evidence type="ECO:0000256" key="3">
    <source>
        <dbReference type="ARBA" id="ARBA00023125"/>
    </source>
</evidence>
<dbReference type="Proteomes" id="UP000031057">
    <property type="component" value="Unassembled WGS sequence"/>
</dbReference>
<dbReference type="EMBL" id="JTDI01000002">
    <property type="protein sequence ID" value="KHK92434.1"/>
    <property type="molecule type" value="Genomic_DNA"/>
</dbReference>
<dbReference type="Gene3D" id="3.40.190.10">
    <property type="entry name" value="Periplasmic binding protein-like II"/>
    <property type="match status" value="2"/>
</dbReference>
<keyword evidence="3" id="KW-0238">DNA-binding</keyword>
<dbReference type="OrthoDB" id="7809623at2"/>
<dbReference type="SUPFAM" id="SSF46785">
    <property type="entry name" value="Winged helix' DNA-binding domain"/>
    <property type="match status" value="1"/>
</dbReference>
<evidence type="ECO:0000313" key="6">
    <source>
        <dbReference type="EMBL" id="KHK92434.1"/>
    </source>
</evidence>
<keyword evidence="4" id="KW-0804">Transcription</keyword>
<dbReference type="Pfam" id="PF00126">
    <property type="entry name" value="HTH_1"/>
    <property type="match status" value="1"/>
</dbReference>
<evidence type="ECO:0000256" key="1">
    <source>
        <dbReference type="ARBA" id="ARBA00009437"/>
    </source>
</evidence>
<dbReference type="Pfam" id="PF03466">
    <property type="entry name" value="LysR_substrate"/>
    <property type="match status" value="1"/>
</dbReference>
<name>A0A0B1ZSJ4_9SPHN</name>
<sequence>MSNAFQIQIAYLECMISLIRLKHILAVARSGSFSIAAEDVCISQPALSRSIQAFEEEYGLRLFDRGKGGVTLTPAGKLAVEHARGLLASAGDLDRDMRRFGHGGAGRTGIGMGPLMASLLLPRLGVATLQRSPDVTFVTRIGSPDQMLEALLEGTIELIVGNSWQLSLVPGVTEESLGVLPLAIVVRREHPLAGRGKLAMQDLDGFPAAQAFDHATSSQPGASGAFVCENFAILRDVVLETGCTWLVSPALVGRELEEGRLVRLDVTDLPTAETQTNLIYLRGRTRSPASQWLAETLRTMVGEMASV</sequence>
<dbReference type="InterPro" id="IPR036388">
    <property type="entry name" value="WH-like_DNA-bd_sf"/>
</dbReference>
<gene>
    <name evidence="6" type="ORF">LK12_06410</name>
</gene>
<dbReference type="Gene3D" id="1.10.10.10">
    <property type="entry name" value="Winged helix-like DNA-binding domain superfamily/Winged helix DNA-binding domain"/>
    <property type="match status" value="1"/>
</dbReference>
<dbReference type="PRINTS" id="PR00039">
    <property type="entry name" value="HTHLYSR"/>
</dbReference>
<dbReference type="GO" id="GO:0003700">
    <property type="term" value="F:DNA-binding transcription factor activity"/>
    <property type="evidence" value="ECO:0007669"/>
    <property type="project" value="InterPro"/>
</dbReference>
<organism evidence="6 7">
    <name type="scientific">Novosphingobium malaysiense</name>
    <dbReference type="NCBI Taxonomy" id="1348853"/>
    <lineage>
        <taxon>Bacteria</taxon>
        <taxon>Pseudomonadati</taxon>
        <taxon>Pseudomonadota</taxon>
        <taxon>Alphaproteobacteria</taxon>
        <taxon>Sphingomonadales</taxon>
        <taxon>Sphingomonadaceae</taxon>
        <taxon>Novosphingobium</taxon>
    </lineage>
</organism>
<evidence type="ECO:0000259" key="5">
    <source>
        <dbReference type="PROSITE" id="PS50931"/>
    </source>
</evidence>